<evidence type="ECO:0000313" key="1">
    <source>
        <dbReference type="EMBL" id="KXK59145.1"/>
    </source>
</evidence>
<dbReference type="AlphaFoldDB" id="A0A136PL23"/>
<sequence length="268" mass="28317">MHPDVRQYLAELVDRARDLLGDGLVGAYAAGSVGLDAYQPGRSDVDVALVSADTLSGATKRALVAALRHEALPCPARGLELVAYRREVAAAGTAEPGFEVELNTGRAMPFRATYAADDRPAADGRFWYALDRSILHQHGYALLGPPAATVFADVSPADLRRLLVDALTWWLARPGPPGDAPAPGAEDAVLGACRALVRVRHGVWLSKVDAGRRLLAVDGLGFAAGATDGYADLIERCVAARRGGPPPGGRAAREFQRGVLDEIRRAAL</sequence>
<dbReference type="EMBL" id="LRQV01000129">
    <property type="protein sequence ID" value="KXK59145.1"/>
    <property type="molecule type" value="Genomic_DNA"/>
</dbReference>
<gene>
    <name evidence="1" type="ORF">AWW66_25810</name>
</gene>
<organism evidence="1 2">
    <name type="scientific">Micromonospora rosaria</name>
    <dbReference type="NCBI Taxonomy" id="47874"/>
    <lineage>
        <taxon>Bacteria</taxon>
        <taxon>Bacillati</taxon>
        <taxon>Actinomycetota</taxon>
        <taxon>Actinomycetes</taxon>
        <taxon>Micromonosporales</taxon>
        <taxon>Micromonosporaceae</taxon>
        <taxon>Micromonospora</taxon>
    </lineage>
</organism>
<reference evidence="1 2" key="1">
    <citation type="submission" date="2016-01" db="EMBL/GenBank/DDBJ databases">
        <title>Whole genome sequence and analysis of Micromonospora rosaria DSM 803, which can produce antibacterial substance rosamicin.</title>
        <authorList>
            <person name="Yang H."/>
            <person name="He X."/>
            <person name="Zhu D."/>
        </authorList>
    </citation>
    <scope>NUCLEOTIDE SEQUENCE [LARGE SCALE GENOMIC DNA]</scope>
    <source>
        <strain evidence="1 2">DSM 803</strain>
    </source>
</reference>
<keyword evidence="2" id="KW-1185">Reference proteome</keyword>
<keyword evidence="1" id="KW-0808">Transferase</keyword>
<proteinExistence type="predicted"/>
<comment type="caution">
    <text evidence="1">The sequence shown here is derived from an EMBL/GenBank/DDBJ whole genome shotgun (WGS) entry which is preliminary data.</text>
</comment>
<protein>
    <submittedName>
        <fullName evidence="1">Nucleotidyltransferase</fullName>
    </submittedName>
</protein>
<evidence type="ECO:0000313" key="2">
    <source>
        <dbReference type="Proteomes" id="UP000070620"/>
    </source>
</evidence>
<dbReference type="InterPro" id="IPR043519">
    <property type="entry name" value="NT_sf"/>
</dbReference>
<dbReference type="RefSeq" id="WP_067371386.1">
    <property type="nucleotide sequence ID" value="NZ_JBIUBN010000011.1"/>
</dbReference>
<dbReference type="OrthoDB" id="7058480at2"/>
<name>A0A136PL23_9ACTN</name>
<dbReference type="GO" id="GO:0016740">
    <property type="term" value="F:transferase activity"/>
    <property type="evidence" value="ECO:0007669"/>
    <property type="project" value="UniProtKB-KW"/>
</dbReference>
<dbReference type="Proteomes" id="UP000070620">
    <property type="component" value="Unassembled WGS sequence"/>
</dbReference>
<accession>A0A136PL23</accession>
<dbReference type="SUPFAM" id="SSF81301">
    <property type="entry name" value="Nucleotidyltransferase"/>
    <property type="match status" value="1"/>
</dbReference>